<dbReference type="CDD" id="cd06423">
    <property type="entry name" value="CESA_like"/>
    <property type="match status" value="1"/>
</dbReference>
<feature type="transmembrane region" description="Helical" evidence="3">
    <location>
        <begin position="76"/>
        <end position="98"/>
    </location>
</feature>
<keyword evidence="2 4" id="KW-0808">Transferase</keyword>
<feature type="transmembrane region" description="Helical" evidence="3">
    <location>
        <begin position="20"/>
        <end position="37"/>
    </location>
</feature>
<dbReference type="InterPro" id="IPR029044">
    <property type="entry name" value="Nucleotide-diphossugar_trans"/>
</dbReference>
<dbReference type="PANTHER" id="PTHR43630">
    <property type="entry name" value="POLY-BETA-1,6-N-ACETYL-D-GLUCOSAMINE SYNTHASE"/>
    <property type="match status" value="1"/>
</dbReference>
<dbReference type="OrthoDB" id="43988at2157"/>
<dbReference type="GO" id="GO:0016757">
    <property type="term" value="F:glycosyltransferase activity"/>
    <property type="evidence" value="ECO:0007669"/>
    <property type="project" value="UniProtKB-KW"/>
</dbReference>
<dbReference type="EC" id="2.4.1.-" evidence="4"/>
<proteinExistence type="predicted"/>
<feature type="transmembrane region" description="Helical" evidence="3">
    <location>
        <begin position="104"/>
        <end position="127"/>
    </location>
</feature>
<sequence length="508" mass="57179">MRRAPDSFGTVLRALGSVDWRVILLFVSALVPFWLLIDVMNDGTIYAVALLGGILVTYIGWSYYVVEYKPRYQDLLATRALVVVLLGYAVTIVALEWVAPSPLAFVHLGAIALIFFYYWFIALVAVYHDLIGHTTTGLPEEYPSISVLVPAYNEAGYVGRTIQALLNADYPREKFEIIVVDDGSTDGTLAEAKSFASEVVTVVSKRNGGKYSALNYGLLFAESDIIVTVDADSIVGSDALKRIVAPFEKRENVGAVASNVTIWNRDSLVTRCQQLEYTIGVNIYRRMLDYFGIVLVVPGCLGAYRREALEDVFAYDPETLTEDFDLTVKVLKSGRRVIVSEARVYTEAPSTWKDLYKQRLRWYRGNYMTMFKHWDLVTDPSYGLLHRLAIPFRLVEMFFLPFASWIVLGYIVWLVAIGFAAQVLALLVFFTSIVFLIAALGVQIEGEDWSLLIYAPLLVIGYKQFHDLLNLKCLVDVLRKQDLSWTNATRVEQGTERTNSGVHVRDQS</sequence>
<organism evidence="4 5">
    <name type="scientific">Halalkalicoccus paucihalophilus</name>
    <dbReference type="NCBI Taxonomy" id="1008153"/>
    <lineage>
        <taxon>Archaea</taxon>
        <taxon>Methanobacteriati</taxon>
        <taxon>Methanobacteriota</taxon>
        <taxon>Stenosarchaea group</taxon>
        <taxon>Halobacteria</taxon>
        <taxon>Halobacteriales</taxon>
        <taxon>Halococcaceae</taxon>
        <taxon>Halalkalicoccus</taxon>
    </lineage>
</organism>
<feature type="transmembrane region" description="Helical" evidence="3">
    <location>
        <begin position="394"/>
        <end position="413"/>
    </location>
</feature>
<evidence type="ECO:0000313" key="4">
    <source>
        <dbReference type="EMBL" id="KYH25067.1"/>
    </source>
</evidence>
<keyword evidence="5" id="KW-1185">Reference proteome</keyword>
<dbReference type="AlphaFoldDB" id="A0A151ACI1"/>
<evidence type="ECO:0000313" key="5">
    <source>
        <dbReference type="Proteomes" id="UP000075321"/>
    </source>
</evidence>
<keyword evidence="1 4" id="KW-0328">Glycosyltransferase</keyword>
<dbReference type="Pfam" id="PF13641">
    <property type="entry name" value="Glyco_tranf_2_3"/>
    <property type="match status" value="1"/>
</dbReference>
<evidence type="ECO:0000256" key="1">
    <source>
        <dbReference type="ARBA" id="ARBA00022676"/>
    </source>
</evidence>
<dbReference type="PATRIC" id="fig|1008153.3.peg.2964"/>
<feature type="transmembrane region" description="Helical" evidence="3">
    <location>
        <begin position="419"/>
        <end position="442"/>
    </location>
</feature>
<keyword evidence="3" id="KW-0472">Membrane</keyword>
<keyword evidence="3" id="KW-1133">Transmembrane helix</keyword>
<gene>
    <name evidence="4" type="primary">aglI_3</name>
    <name evidence="4" type="ORF">HAPAU_28880</name>
</gene>
<protein>
    <submittedName>
        <fullName evidence="4">Glycosyltransferase AglI</fullName>
        <ecNumber evidence="4">2.4.1.-</ecNumber>
    </submittedName>
</protein>
<dbReference type="Proteomes" id="UP000075321">
    <property type="component" value="Unassembled WGS sequence"/>
</dbReference>
<evidence type="ECO:0000256" key="3">
    <source>
        <dbReference type="SAM" id="Phobius"/>
    </source>
</evidence>
<accession>A0A151ACI1</accession>
<dbReference type="EMBL" id="LTAZ01000008">
    <property type="protein sequence ID" value="KYH25067.1"/>
    <property type="molecule type" value="Genomic_DNA"/>
</dbReference>
<dbReference type="RefSeq" id="WP_066383852.1">
    <property type="nucleotide sequence ID" value="NZ_LTAZ01000008.1"/>
</dbReference>
<reference evidence="4 5" key="1">
    <citation type="submission" date="2016-02" db="EMBL/GenBank/DDBJ databases">
        <title>Genome sequence of Halalkalicoccus paucihalophilus DSM 24557.</title>
        <authorList>
            <person name="Poehlein A."/>
            <person name="Daniel R."/>
        </authorList>
    </citation>
    <scope>NUCLEOTIDE SEQUENCE [LARGE SCALE GENOMIC DNA]</scope>
    <source>
        <strain evidence="4 5">DSM 24557</strain>
    </source>
</reference>
<feature type="transmembrane region" description="Helical" evidence="3">
    <location>
        <begin position="43"/>
        <end position="64"/>
    </location>
</feature>
<dbReference type="PANTHER" id="PTHR43630:SF1">
    <property type="entry name" value="POLY-BETA-1,6-N-ACETYL-D-GLUCOSAMINE SYNTHASE"/>
    <property type="match status" value="1"/>
</dbReference>
<evidence type="ECO:0000256" key="2">
    <source>
        <dbReference type="ARBA" id="ARBA00022679"/>
    </source>
</evidence>
<dbReference type="SUPFAM" id="SSF53448">
    <property type="entry name" value="Nucleotide-diphospho-sugar transferases"/>
    <property type="match status" value="1"/>
</dbReference>
<comment type="caution">
    <text evidence="4">The sequence shown here is derived from an EMBL/GenBank/DDBJ whole genome shotgun (WGS) entry which is preliminary data.</text>
</comment>
<keyword evidence="3" id="KW-0812">Transmembrane</keyword>
<dbReference type="Gene3D" id="3.90.550.10">
    <property type="entry name" value="Spore Coat Polysaccharide Biosynthesis Protein SpsA, Chain A"/>
    <property type="match status" value="1"/>
</dbReference>
<name>A0A151ACI1_9EURY</name>